<dbReference type="InterPro" id="IPR035810">
    <property type="entry name" value="PEBP_euk"/>
</dbReference>
<dbReference type="WBParaSite" id="MBELARI_LOCUS13213">
    <property type="protein sequence ID" value="MBELARI_LOCUS13213"/>
    <property type="gene ID" value="MBELARI_LOCUS13213"/>
</dbReference>
<proteinExistence type="inferred from homology"/>
<dbReference type="PANTHER" id="PTHR11362:SF82">
    <property type="entry name" value="PHOSPHATIDYLETHANOLAMINE-BINDING PROTEIN 4"/>
    <property type="match status" value="1"/>
</dbReference>
<dbReference type="Gene3D" id="3.90.280.10">
    <property type="entry name" value="PEBP-like"/>
    <property type="match status" value="1"/>
</dbReference>
<protein>
    <recommendedName>
        <fullName evidence="5">Phosphatidylethanolamine-binding protein</fullName>
    </recommendedName>
</protein>
<sequence>MDFEQFTKECVVPDVIPTVPRQILQIKYDSGVEVEMGNELTPTQVKDVPTVTWEAEPNALYSLIFIDPDAPSRQKPRPGEFKHWLVINIPGNQVDKGDVAADYIGSGPPEGSGLHRYCFLLYKQNGRLNAEPTVSNTSIKGRMKWRASAWAQSHQMTLIAGNFYQAQYDEYVKVMMKKFLGCLYPFFVGLRAIGIL</sequence>
<accession>A0AAF3EGY4</accession>
<dbReference type="WBParaSite" id="MBELARI_LOCUS2591">
    <property type="protein sequence ID" value="MBELARI_LOCUS2591"/>
    <property type="gene ID" value="MBELARI_LOCUS2591"/>
</dbReference>
<dbReference type="PANTHER" id="PTHR11362">
    <property type="entry name" value="PHOSPHATIDYLETHANOLAMINE-BINDING PROTEIN"/>
    <property type="match status" value="1"/>
</dbReference>
<evidence type="ECO:0008006" key="5">
    <source>
        <dbReference type="Google" id="ProtNLM"/>
    </source>
</evidence>
<dbReference type="InterPro" id="IPR036610">
    <property type="entry name" value="PEBP-like_sf"/>
</dbReference>
<evidence type="ECO:0000313" key="4">
    <source>
        <dbReference type="WBParaSite" id="MBELARI_LOCUS2591"/>
    </source>
</evidence>
<reference evidence="3 4" key="1">
    <citation type="submission" date="2024-02" db="UniProtKB">
        <authorList>
            <consortium name="WormBaseParasite"/>
        </authorList>
    </citation>
    <scope>IDENTIFICATION</scope>
</reference>
<dbReference type="PROSITE" id="PS01220">
    <property type="entry name" value="PBP"/>
    <property type="match status" value="1"/>
</dbReference>
<dbReference type="Proteomes" id="UP000887575">
    <property type="component" value="Unassembled WGS sequence"/>
</dbReference>
<organism evidence="2 3">
    <name type="scientific">Mesorhabditis belari</name>
    <dbReference type="NCBI Taxonomy" id="2138241"/>
    <lineage>
        <taxon>Eukaryota</taxon>
        <taxon>Metazoa</taxon>
        <taxon>Ecdysozoa</taxon>
        <taxon>Nematoda</taxon>
        <taxon>Chromadorea</taxon>
        <taxon>Rhabditida</taxon>
        <taxon>Rhabditina</taxon>
        <taxon>Rhabditomorpha</taxon>
        <taxon>Rhabditoidea</taxon>
        <taxon>Rhabditidae</taxon>
        <taxon>Mesorhabditinae</taxon>
        <taxon>Mesorhabditis</taxon>
    </lineage>
</organism>
<dbReference type="SUPFAM" id="SSF49777">
    <property type="entry name" value="PEBP-like"/>
    <property type="match status" value="1"/>
</dbReference>
<dbReference type="InterPro" id="IPR008914">
    <property type="entry name" value="PEBP"/>
</dbReference>
<dbReference type="CDD" id="cd00866">
    <property type="entry name" value="PEBP_euk"/>
    <property type="match status" value="1"/>
</dbReference>
<evidence type="ECO:0000256" key="1">
    <source>
        <dbReference type="ARBA" id="ARBA00007091"/>
    </source>
</evidence>
<evidence type="ECO:0000313" key="3">
    <source>
        <dbReference type="WBParaSite" id="MBELARI_LOCUS13213"/>
    </source>
</evidence>
<keyword evidence="2" id="KW-1185">Reference proteome</keyword>
<dbReference type="Pfam" id="PF01161">
    <property type="entry name" value="PBP"/>
    <property type="match status" value="1"/>
</dbReference>
<evidence type="ECO:0000313" key="2">
    <source>
        <dbReference type="Proteomes" id="UP000887575"/>
    </source>
</evidence>
<dbReference type="AlphaFoldDB" id="A0AAF3EGY4"/>
<comment type="similarity">
    <text evidence="1">Belongs to the phosphatidylethanolamine-binding protein family.</text>
</comment>
<name>A0AAF3EGY4_9BILA</name>
<dbReference type="InterPro" id="IPR001858">
    <property type="entry name" value="Phosphatidylethanolamine-bd_CS"/>
</dbReference>